<dbReference type="Proteomes" id="UP001604277">
    <property type="component" value="Unassembled WGS sequence"/>
</dbReference>
<organism evidence="1 2">
    <name type="scientific">Forsythia ovata</name>
    <dbReference type="NCBI Taxonomy" id="205694"/>
    <lineage>
        <taxon>Eukaryota</taxon>
        <taxon>Viridiplantae</taxon>
        <taxon>Streptophyta</taxon>
        <taxon>Embryophyta</taxon>
        <taxon>Tracheophyta</taxon>
        <taxon>Spermatophyta</taxon>
        <taxon>Magnoliopsida</taxon>
        <taxon>eudicotyledons</taxon>
        <taxon>Gunneridae</taxon>
        <taxon>Pentapetalae</taxon>
        <taxon>asterids</taxon>
        <taxon>lamiids</taxon>
        <taxon>Lamiales</taxon>
        <taxon>Oleaceae</taxon>
        <taxon>Forsythieae</taxon>
        <taxon>Forsythia</taxon>
    </lineage>
</organism>
<sequence length="108" mass="11969">MQISTTSGSSDVLGIRFPAMVLQNNLREMCRQCLAWGEEFYVDNEKLSDESDGKNLIGVNGVAHIDATANGIQSGTFDFQGYLTAYFRSASDRQNMYIAQTLGCMVHF</sequence>
<dbReference type="EMBL" id="JBFOLJ010000007">
    <property type="protein sequence ID" value="KAL2519906.1"/>
    <property type="molecule type" value="Genomic_DNA"/>
</dbReference>
<reference evidence="2" key="1">
    <citation type="submission" date="2024-07" db="EMBL/GenBank/DDBJ databases">
        <title>Two chromosome-level genome assemblies of Korean endemic species Abeliophyllum distichum and Forsythia ovata (Oleaceae).</title>
        <authorList>
            <person name="Jang H."/>
        </authorList>
    </citation>
    <scope>NUCLEOTIDE SEQUENCE [LARGE SCALE GENOMIC DNA]</scope>
</reference>
<proteinExistence type="predicted"/>
<name>A0ABD1U4H2_9LAMI</name>
<dbReference type="AlphaFoldDB" id="A0ABD1U4H2"/>
<gene>
    <name evidence="1" type="ORF">Fot_23829</name>
</gene>
<evidence type="ECO:0000313" key="2">
    <source>
        <dbReference type="Proteomes" id="UP001604277"/>
    </source>
</evidence>
<accession>A0ABD1U4H2</accession>
<evidence type="ECO:0000313" key="1">
    <source>
        <dbReference type="EMBL" id="KAL2519906.1"/>
    </source>
</evidence>
<protein>
    <submittedName>
        <fullName evidence="1">Uncharacterized protein</fullName>
    </submittedName>
</protein>
<comment type="caution">
    <text evidence="1">The sequence shown here is derived from an EMBL/GenBank/DDBJ whole genome shotgun (WGS) entry which is preliminary data.</text>
</comment>
<keyword evidence="2" id="KW-1185">Reference proteome</keyword>